<dbReference type="InterPro" id="IPR036388">
    <property type="entry name" value="WH-like_DNA-bd_sf"/>
</dbReference>
<dbReference type="CDD" id="cd07377">
    <property type="entry name" value="WHTH_GntR"/>
    <property type="match status" value="1"/>
</dbReference>
<dbReference type="SUPFAM" id="SSF53822">
    <property type="entry name" value="Periplasmic binding protein-like I"/>
    <property type="match status" value="1"/>
</dbReference>
<dbReference type="PANTHER" id="PTHR30146:SF150">
    <property type="entry name" value="ARABINOSE METABOLISM TRANSCRIPTIONAL REPRESSOR"/>
    <property type="match status" value="1"/>
</dbReference>
<dbReference type="PANTHER" id="PTHR30146">
    <property type="entry name" value="LACI-RELATED TRANSCRIPTIONAL REPRESSOR"/>
    <property type="match status" value="1"/>
</dbReference>
<organism evidence="5 6">
    <name type="scientific">Liquorilactobacillus nagelii</name>
    <dbReference type="NCBI Taxonomy" id="82688"/>
    <lineage>
        <taxon>Bacteria</taxon>
        <taxon>Bacillati</taxon>
        <taxon>Bacillota</taxon>
        <taxon>Bacilli</taxon>
        <taxon>Lactobacillales</taxon>
        <taxon>Lactobacillaceae</taxon>
        <taxon>Liquorilactobacillus</taxon>
    </lineage>
</organism>
<dbReference type="KEGG" id="lng:BSQ50_09285"/>
<dbReference type="RefSeq" id="WP_148126973.1">
    <property type="nucleotide sequence ID" value="NZ_CP018180.1"/>
</dbReference>
<dbReference type="Proteomes" id="UP000324497">
    <property type="component" value="Chromosome"/>
</dbReference>
<dbReference type="AlphaFoldDB" id="A0A3Q8CHC3"/>
<evidence type="ECO:0000256" key="2">
    <source>
        <dbReference type="ARBA" id="ARBA00023125"/>
    </source>
</evidence>
<keyword evidence="3" id="KW-0804">Transcription</keyword>
<proteinExistence type="predicted"/>
<dbReference type="InterPro" id="IPR000524">
    <property type="entry name" value="Tscrpt_reg_HTH_GntR"/>
</dbReference>
<evidence type="ECO:0000256" key="3">
    <source>
        <dbReference type="ARBA" id="ARBA00023163"/>
    </source>
</evidence>
<reference evidence="5 6" key="1">
    <citation type="submission" date="2016-11" db="EMBL/GenBank/DDBJ databases">
        <title>Interaction between Lactobacillus species and yeast in water kefir.</title>
        <authorList>
            <person name="Behr J."/>
            <person name="Xu D."/>
            <person name="Vogel R.F."/>
        </authorList>
    </citation>
    <scope>NUCLEOTIDE SEQUENCE [LARGE SCALE GENOMIC DNA]</scope>
    <source>
        <strain evidence="5 6">TMW 1.1827</strain>
    </source>
</reference>
<evidence type="ECO:0000259" key="4">
    <source>
        <dbReference type="PROSITE" id="PS50949"/>
    </source>
</evidence>
<dbReference type="Gene3D" id="3.40.50.2300">
    <property type="match status" value="2"/>
</dbReference>
<dbReference type="EMBL" id="CP018180">
    <property type="protein sequence ID" value="AUJ32708.1"/>
    <property type="molecule type" value="Genomic_DNA"/>
</dbReference>
<dbReference type="PROSITE" id="PS50949">
    <property type="entry name" value="HTH_GNTR"/>
    <property type="match status" value="1"/>
</dbReference>
<evidence type="ECO:0000313" key="5">
    <source>
        <dbReference type="EMBL" id="AUJ32708.1"/>
    </source>
</evidence>
<dbReference type="PRINTS" id="PR00035">
    <property type="entry name" value="HTHGNTR"/>
</dbReference>
<dbReference type="Pfam" id="PF13377">
    <property type="entry name" value="Peripla_BP_3"/>
    <property type="match status" value="1"/>
</dbReference>
<dbReference type="Pfam" id="PF00392">
    <property type="entry name" value="GntR"/>
    <property type="match status" value="1"/>
</dbReference>
<sequence>MESKYQRVMRTLKEDILAGTYKTNDKLPTESEMMVMFQVSRDTIRRAVGQLENDGVIYRVQGAGMFVQDKKNKIVKQSSKIIGVITTHIADYIFPRIISGIDKVISQEGYSLLISNTHNNHQMERKSLINMLDLHVSGLIIEPTQSALENPNLKLYQEIIDNKIPSLFINAAYPGVSFPSLITNDENGEKKIVDYLFSLGHESILGVFQVDDLQGIHRMRGFVKSCQKHLDISYKSNIVMYKSDYKLEKITDKIEDFLQLHKNRPTAIACYNDELAIKLIDFLKIKGYAIPNDISVVGFDNYEMSQYLSPSLTTVTHEQGHMGEKAGQMICKLIKKSPVSSISFEPRLVVRNSATQISSKQKD</sequence>
<dbReference type="CDD" id="cd01541">
    <property type="entry name" value="PBP1_AraR"/>
    <property type="match status" value="1"/>
</dbReference>
<dbReference type="InterPro" id="IPR033532">
    <property type="entry name" value="AraR_ligand_bind_dom"/>
</dbReference>
<dbReference type="Gene3D" id="1.10.10.10">
    <property type="entry name" value="Winged helix-like DNA-binding domain superfamily/Winged helix DNA-binding domain"/>
    <property type="match status" value="1"/>
</dbReference>
<name>A0A3Q8CHC3_9LACO</name>
<feature type="domain" description="HTH gntR-type" evidence="4">
    <location>
        <begin position="2"/>
        <end position="70"/>
    </location>
</feature>
<protein>
    <submittedName>
        <fullName evidence="5">GntR family transcriptional regulator</fullName>
    </submittedName>
</protein>
<keyword evidence="1" id="KW-0805">Transcription regulation</keyword>
<dbReference type="GO" id="GO:0000976">
    <property type="term" value="F:transcription cis-regulatory region binding"/>
    <property type="evidence" value="ECO:0007669"/>
    <property type="project" value="TreeGrafter"/>
</dbReference>
<dbReference type="InterPro" id="IPR036390">
    <property type="entry name" value="WH_DNA-bd_sf"/>
</dbReference>
<evidence type="ECO:0000313" key="6">
    <source>
        <dbReference type="Proteomes" id="UP000324497"/>
    </source>
</evidence>
<accession>A0A3Q8CHC3</accession>
<dbReference type="GO" id="GO:0003700">
    <property type="term" value="F:DNA-binding transcription factor activity"/>
    <property type="evidence" value="ECO:0007669"/>
    <property type="project" value="InterPro"/>
</dbReference>
<evidence type="ECO:0000256" key="1">
    <source>
        <dbReference type="ARBA" id="ARBA00023015"/>
    </source>
</evidence>
<keyword evidence="2" id="KW-0238">DNA-binding</keyword>
<dbReference type="SUPFAM" id="SSF46785">
    <property type="entry name" value="Winged helix' DNA-binding domain"/>
    <property type="match status" value="1"/>
</dbReference>
<dbReference type="InterPro" id="IPR046335">
    <property type="entry name" value="LacI/GalR-like_sensor"/>
</dbReference>
<dbReference type="InterPro" id="IPR028082">
    <property type="entry name" value="Peripla_BP_I"/>
</dbReference>
<keyword evidence="6" id="KW-1185">Reference proteome</keyword>
<gene>
    <name evidence="5" type="ORF">BSQ50_09285</name>
</gene>
<dbReference type="SMART" id="SM00345">
    <property type="entry name" value="HTH_GNTR"/>
    <property type="match status" value="1"/>
</dbReference>